<gene>
    <name evidence="2" type="ORF">KGQ19_21680</name>
</gene>
<evidence type="ECO:0000313" key="3">
    <source>
        <dbReference type="Proteomes" id="UP000730482"/>
    </source>
</evidence>
<dbReference type="RefSeq" id="WP_212011035.1">
    <property type="nucleotide sequence ID" value="NZ_JAAFYZ010000073.1"/>
</dbReference>
<evidence type="ECO:0000313" key="2">
    <source>
        <dbReference type="EMBL" id="MBS2549478.1"/>
    </source>
</evidence>
<dbReference type="InterPro" id="IPR025326">
    <property type="entry name" value="DUF4232"/>
</dbReference>
<comment type="caution">
    <text evidence="2">The sequence shown here is derived from an EMBL/GenBank/DDBJ whole genome shotgun (WGS) entry which is preliminary data.</text>
</comment>
<accession>A0ABS5KTT8</accession>
<feature type="domain" description="DUF4232" evidence="1">
    <location>
        <begin position="60"/>
        <end position="152"/>
    </location>
</feature>
<evidence type="ECO:0000259" key="1">
    <source>
        <dbReference type="Pfam" id="PF14016"/>
    </source>
</evidence>
<dbReference type="EMBL" id="JAAFYZ010000073">
    <property type="protein sequence ID" value="MBS2549478.1"/>
    <property type="molecule type" value="Genomic_DNA"/>
</dbReference>
<dbReference type="Proteomes" id="UP000730482">
    <property type="component" value="Unassembled WGS sequence"/>
</dbReference>
<protein>
    <submittedName>
        <fullName evidence="2">DUF4232 domain-containing protein</fullName>
    </submittedName>
</protein>
<sequence>MHPISRSAGALTAVAAVSALTTAGSDPDPTRTNGVATGIGTAVTTESCAGLVAKIVPLRGAAAGTTFSNLVIVNRGKTSCTLPGQPELDYLGADHLRIPVALSPDQRVPSYRLKPGAWAAMAIGYGTDGNPPCDTKIAYVRVTPPGVVLPFDGGTHCANDGAYEENWSAGSYAAP</sequence>
<proteinExistence type="predicted"/>
<name>A0ABS5KTT8_9ACTN</name>
<dbReference type="Pfam" id="PF14016">
    <property type="entry name" value="DUF4232"/>
    <property type="match status" value="1"/>
</dbReference>
<keyword evidence="3" id="KW-1185">Reference proteome</keyword>
<organism evidence="2 3">
    <name type="scientific">Catenulispora pinistramenti</name>
    <dbReference type="NCBI Taxonomy" id="2705254"/>
    <lineage>
        <taxon>Bacteria</taxon>
        <taxon>Bacillati</taxon>
        <taxon>Actinomycetota</taxon>
        <taxon>Actinomycetes</taxon>
        <taxon>Catenulisporales</taxon>
        <taxon>Catenulisporaceae</taxon>
        <taxon>Catenulispora</taxon>
    </lineage>
</organism>
<reference evidence="2 3" key="1">
    <citation type="submission" date="2020-02" db="EMBL/GenBank/DDBJ databases">
        <title>Acidophilic actinobacteria isolated from forest soil.</title>
        <authorList>
            <person name="Golinska P."/>
        </authorList>
    </citation>
    <scope>NUCLEOTIDE SEQUENCE [LARGE SCALE GENOMIC DNA]</scope>
    <source>
        <strain evidence="2 3">NL8</strain>
    </source>
</reference>